<dbReference type="Proteomes" id="UP001500279">
    <property type="component" value="Unassembled WGS sequence"/>
</dbReference>
<evidence type="ECO:0008006" key="3">
    <source>
        <dbReference type="Google" id="ProtNLM"/>
    </source>
</evidence>
<evidence type="ECO:0000313" key="1">
    <source>
        <dbReference type="EMBL" id="GAA0750389.1"/>
    </source>
</evidence>
<sequence length="128" mass="14505">MLDFDLISRATDDYWYDHEFLEVRHQMERFSPDEWADLERMCVVLPSETQERIAYVLGDIDCTATARILFRLCKSSARDTVLTASEALRGLSYEAVRAGAQSLCPTAHGSSTNELLEWIVTATLRGDV</sequence>
<dbReference type="RefSeq" id="WP_141285318.1">
    <property type="nucleotide sequence ID" value="NZ_BAAAEW010000011.1"/>
</dbReference>
<gene>
    <name evidence="1" type="ORF">GCM10009107_21990</name>
</gene>
<accession>A0ABP3VBJ1</accession>
<evidence type="ECO:0000313" key="2">
    <source>
        <dbReference type="Proteomes" id="UP001500279"/>
    </source>
</evidence>
<reference evidence="2" key="1">
    <citation type="journal article" date="2019" name="Int. J. Syst. Evol. Microbiol.">
        <title>The Global Catalogue of Microorganisms (GCM) 10K type strain sequencing project: providing services to taxonomists for standard genome sequencing and annotation.</title>
        <authorList>
            <consortium name="The Broad Institute Genomics Platform"/>
            <consortium name="The Broad Institute Genome Sequencing Center for Infectious Disease"/>
            <person name="Wu L."/>
            <person name="Ma J."/>
        </authorList>
    </citation>
    <scope>NUCLEOTIDE SEQUENCE [LARGE SCALE GENOMIC DNA]</scope>
    <source>
        <strain evidence="2">JCM 15503</strain>
    </source>
</reference>
<protein>
    <recommendedName>
        <fullName evidence="3">HEAT repeat domain-containing protein</fullName>
    </recommendedName>
</protein>
<keyword evidence="2" id="KW-1185">Reference proteome</keyword>
<name>A0ABP3VBJ1_9BURK</name>
<comment type="caution">
    <text evidence="1">The sequence shown here is derived from an EMBL/GenBank/DDBJ whole genome shotgun (WGS) entry which is preliminary data.</text>
</comment>
<proteinExistence type="predicted"/>
<organism evidence="1 2">
    <name type="scientific">Ideonella azotifigens</name>
    <dbReference type="NCBI Taxonomy" id="513160"/>
    <lineage>
        <taxon>Bacteria</taxon>
        <taxon>Pseudomonadati</taxon>
        <taxon>Pseudomonadota</taxon>
        <taxon>Betaproteobacteria</taxon>
        <taxon>Burkholderiales</taxon>
        <taxon>Sphaerotilaceae</taxon>
        <taxon>Ideonella</taxon>
    </lineage>
</organism>
<dbReference type="EMBL" id="BAAAEW010000011">
    <property type="protein sequence ID" value="GAA0750389.1"/>
    <property type="molecule type" value="Genomic_DNA"/>
</dbReference>